<feature type="domain" description="HTH crp-type" evidence="5">
    <location>
        <begin position="148"/>
        <end position="213"/>
    </location>
</feature>
<keyword evidence="2" id="KW-0238">DNA-binding</keyword>
<dbReference type="InterPro" id="IPR018490">
    <property type="entry name" value="cNMP-bd_dom_sf"/>
</dbReference>
<dbReference type="PANTHER" id="PTHR24567">
    <property type="entry name" value="CRP FAMILY TRANSCRIPTIONAL REGULATORY PROTEIN"/>
    <property type="match status" value="1"/>
</dbReference>
<dbReference type="AlphaFoldDB" id="A0A7W6A3E0"/>
<evidence type="ECO:0000256" key="3">
    <source>
        <dbReference type="ARBA" id="ARBA00023163"/>
    </source>
</evidence>
<dbReference type="InterPro" id="IPR050397">
    <property type="entry name" value="Env_Response_Regulators"/>
</dbReference>
<dbReference type="Gene3D" id="1.10.10.10">
    <property type="entry name" value="Winged helix-like DNA-binding domain superfamily/Winged helix DNA-binding domain"/>
    <property type="match status" value="1"/>
</dbReference>
<dbReference type="SUPFAM" id="SSF51206">
    <property type="entry name" value="cAMP-binding domain-like"/>
    <property type="match status" value="1"/>
</dbReference>
<dbReference type="PROSITE" id="PS50042">
    <property type="entry name" value="CNMP_BINDING_3"/>
    <property type="match status" value="1"/>
</dbReference>
<dbReference type="Pfam" id="PF13545">
    <property type="entry name" value="HTH_Crp_2"/>
    <property type="match status" value="1"/>
</dbReference>
<proteinExistence type="predicted"/>
<dbReference type="Gene3D" id="2.60.120.10">
    <property type="entry name" value="Jelly Rolls"/>
    <property type="match status" value="1"/>
</dbReference>
<dbReference type="InterPro" id="IPR036388">
    <property type="entry name" value="WH-like_DNA-bd_sf"/>
</dbReference>
<evidence type="ECO:0000259" key="5">
    <source>
        <dbReference type="PROSITE" id="PS51063"/>
    </source>
</evidence>
<evidence type="ECO:0000256" key="1">
    <source>
        <dbReference type="ARBA" id="ARBA00023015"/>
    </source>
</evidence>
<dbReference type="InterPro" id="IPR014710">
    <property type="entry name" value="RmlC-like_jellyroll"/>
</dbReference>
<dbReference type="GO" id="GO:0003700">
    <property type="term" value="F:DNA-binding transcription factor activity"/>
    <property type="evidence" value="ECO:0007669"/>
    <property type="project" value="TreeGrafter"/>
</dbReference>
<evidence type="ECO:0000256" key="2">
    <source>
        <dbReference type="ARBA" id="ARBA00023125"/>
    </source>
</evidence>
<evidence type="ECO:0000313" key="7">
    <source>
        <dbReference type="Proteomes" id="UP000532936"/>
    </source>
</evidence>
<comment type="caution">
    <text evidence="6">The sequence shown here is derived from an EMBL/GenBank/DDBJ whole genome shotgun (WGS) entry which is preliminary data.</text>
</comment>
<protein>
    <submittedName>
        <fullName evidence="6">CRP-like cAMP-binding protein</fullName>
    </submittedName>
</protein>
<dbReference type="Pfam" id="PF00027">
    <property type="entry name" value="cNMP_binding"/>
    <property type="match status" value="1"/>
</dbReference>
<keyword evidence="3" id="KW-0804">Transcription</keyword>
<dbReference type="PANTHER" id="PTHR24567:SF74">
    <property type="entry name" value="HTH-TYPE TRANSCRIPTIONAL REGULATOR ARCR"/>
    <property type="match status" value="1"/>
</dbReference>
<sequence length="224" mass="24140">MDAADLAVLATDSWFGDLPPQRRALLLDQAQARVVPDGGRIYDFGDPPNGLWAVLEGQVRLKAYPAPGVEFVALILGPGAWFGEVSTLDGGPRPHDAAASGTARVLHLSMAVFGRLAETTPALYLDVGRLACRHQRVALDFIAQTVALPFEVRLAKLLEGRTQADGGVLTLRQEDLAVMLSVSRQTLNRGLRGMAQAGVIRQAYGRIEIMDRARLMVMASAADR</sequence>
<dbReference type="SUPFAM" id="SSF46785">
    <property type="entry name" value="Winged helix' DNA-binding domain"/>
    <property type="match status" value="1"/>
</dbReference>
<dbReference type="PROSITE" id="PS51063">
    <property type="entry name" value="HTH_CRP_2"/>
    <property type="match status" value="1"/>
</dbReference>
<dbReference type="InterPro" id="IPR036390">
    <property type="entry name" value="WH_DNA-bd_sf"/>
</dbReference>
<name>A0A7W6A3E0_9CAUL</name>
<evidence type="ECO:0000313" key="6">
    <source>
        <dbReference type="EMBL" id="MBB3870825.1"/>
    </source>
</evidence>
<dbReference type="GO" id="GO:0003677">
    <property type="term" value="F:DNA binding"/>
    <property type="evidence" value="ECO:0007669"/>
    <property type="project" value="UniProtKB-KW"/>
</dbReference>
<dbReference type="RefSeq" id="WP_183195127.1">
    <property type="nucleotide sequence ID" value="NZ_JACIDA010000001.1"/>
</dbReference>
<dbReference type="GO" id="GO:0005829">
    <property type="term" value="C:cytosol"/>
    <property type="evidence" value="ECO:0007669"/>
    <property type="project" value="TreeGrafter"/>
</dbReference>
<dbReference type="InterPro" id="IPR012318">
    <property type="entry name" value="HTH_CRP"/>
</dbReference>
<feature type="domain" description="Cyclic nucleotide-binding" evidence="4">
    <location>
        <begin position="14"/>
        <end position="116"/>
    </location>
</feature>
<dbReference type="Proteomes" id="UP000532936">
    <property type="component" value="Unassembled WGS sequence"/>
</dbReference>
<gene>
    <name evidence="6" type="ORF">GGR11_000339</name>
</gene>
<evidence type="ECO:0000259" key="4">
    <source>
        <dbReference type="PROSITE" id="PS50042"/>
    </source>
</evidence>
<dbReference type="CDD" id="cd00038">
    <property type="entry name" value="CAP_ED"/>
    <property type="match status" value="1"/>
</dbReference>
<keyword evidence="1" id="KW-0805">Transcription regulation</keyword>
<accession>A0A7W6A3E0</accession>
<dbReference type="InterPro" id="IPR000595">
    <property type="entry name" value="cNMP-bd_dom"/>
</dbReference>
<dbReference type="EMBL" id="JACIDA010000001">
    <property type="protein sequence ID" value="MBB3870825.1"/>
    <property type="molecule type" value="Genomic_DNA"/>
</dbReference>
<organism evidence="6 7">
    <name type="scientific">Brevundimonas mediterranea</name>
    <dbReference type="NCBI Taxonomy" id="74329"/>
    <lineage>
        <taxon>Bacteria</taxon>
        <taxon>Pseudomonadati</taxon>
        <taxon>Pseudomonadota</taxon>
        <taxon>Alphaproteobacteria</taxon>
        <taxon>Caulobacterales</taxon>
        <taxon>Caulobacteraceae</taxon>
        <taxon>Brevundimonas</taxon>
    </lineage>
</organism>
<dbReference type="SMART" id="SM00100">
    <property type="entry name" value="cNMP"/>
    <property type="match status" value="1"/>
</dbReference>
<reference evidence="6 7" key="1">
    <citation type="submission" date="2020-08" db="EMBL/GenBank/DDBJ databases">
        <title>Genomic Encyclopedia of Type Strains, Phase IV (KMG-IV): sequencing the most valuable type-strain genomes for metagenomic binning, comparative biology and taxonomic classification.</title>
        <authorList>
            <person name="Goeker M."/>
        </authorList>
    </citation>
    <scope>NUCLEOTIDE SEQUENCE [LARGE SCALE GENOMIC DNA]</scope>
    <source>
        <strain evidence="6 7">DSM 14878</strain>
    </source>
</reference>